<reference evidence="2" key="1">
    <citation type="journal article" date="2019" name="Int. J. Syst. Evol. Microbiol.">
        <title>The Global Catalogue of Microorganisms (GCM) 10K type strain sequencing project: providing services to taxonomists for standard genome sequencing and annotation.</title>
        <authorList>
            <consortium name="The Broad Institute Genomics Platform"/>
            <consortium name="The Broad Institute Genome Sequencing Center for Infectious Disease"/>
            <person name="Wu L."/>
            <person name="Ma J."/>
        </authorList>
    </citation>
    <scope>NUCLEOTIDE SEQUENCE [LARGE SCALE GENOMIC DNA]</scope>
    <source>
        <strain evidence="2">CGMCC 1.16855</strain>
    </source>
</reference>
<proteinExistence type="predicted"/>
<comment type="caution">
    <text evidence="1">The sequence shown here is derived from an EMBL/GenBank/DDBJ whole genome shotgun (WGS) entry which is preliminary data.</text>
</comment>
<protein>
    <submittedName>
        <fullName evidence="1">Carboxymuconolactone decarboxylase family protein</fullName>
    </submittedName>
</protein>
<accession>A0ABV7BW55</accession>
<dbReference type="RefSeq" id="WP_216837366.1">
    <property type="nucleotide sequence ID" value="NZ_JAFNJS010000004.1"/>
</dbReference>
<name>A0ABV7BW55_9PROT</name>
<dbReference type="PANTHER" id="PTHR34846">
    <property type="entry name" value="4-CARBOXYMUCONOLACTONE DECARBOXYLASE FAMILY PROTEIN (AFU_ORTHOLOGUE AFUA_6G11590)"/>
    <property type="match status" value="1"/>
</dbReference>
<dbReference type="Proteomes" id="UP001595420">
    <property type="component" value="Unassembled WGS sequence"/>
</dbReference>
<dbReference type="EMBL" id="JBHRSB010000004">
    <property type="protein sequence ID" value="MFC3001294.1"/>
    <property type="molecule type" value="Genomic_DNA"/>
</dbReference>
<keyword evidence="2" id="KW-1185">Reference proteome</keyword>
<evidence type="ECO:0000313" key="2">
    <source>
        <dbReference type="Proteomes" id="UP001595420"/>
    </source>
</evidence>
<organism evidence="1 2">
    <name type="scientific">Falsiroseomonas tokyonensis</name>
    <dbReference type="NCBI Taxonomy" id="430521"/>
    <lineage>
        <taxon>Bacteria</taxon>
        <taxon>Pseudomonadati</taxon>
        <taxon>Pseudomonadota</taxon>
        <taxon>Alphaproteobacteria</taxon>
        <taxon>Acetobacterales</taxon>
        <taxon>Roseomonadaceae</taxon>
        <taxon>Falsiroseomonas</taxon>
    </lineage>
</organism>
<dbReference type="PANTHER" id="PTHR34846:SF11">
    <property type="entry name" value="4-CARBOXYMUCONOLACTONE DECARBOXYLASE FAMILY PROTEIN (AFU_ORTHOLOGUE AFUA_6G11590)"/>
    <property type="match status" value="1"/>
</dbReference>
<sequence>MTERFPAIPPERMTDAQREVAAAIAGGPRGSVRGPFLALLHHPALAMQIQGLGAHLRYGTGMPQALVELLILVTARRWSCQYEFFAHARIARTEGLPEAVITAIAEGRRPEAMTEDQAMVHDFAVAVHRDGKPTDALYAAAEARFGKPGVLDLLALAGYYSMLAMVLNTADPALPEGAAPPLKLL</sequence>
<evidence type="ECO:0000313" key="1">
    <source>
        <dbReference type="EMBL" id="MFC3001294.1"/>
    </source>
</evidence>
<gene>
    <name evidence="1" type="ORF">ACFOD3_15415</name>
</gene>